<dbReference type="Gene3D" id="3.80.10.10">
    <property type="entry name" value="Ribonuclease Inhibitor"/>
    <property type="match status" value="1"/>
</dbReference>
<sequence>MSMACCPDGRAIQMQITSNGKEFNATIKLVMFKSLIYTSLKPGSNYDLRINSQSQGNVEWLSNLSSLKNLDLSKVQNLNDSSHDTFKFLRKLPILEELDLSACSLSDLTSLIFPQMHNYSSNLQVIDLSTTPKLQ</sequence>
<dbReference type="Proteomes" id="UP000236291">
    <property type="component" value="Unassembled WGS sequence"/>
</dbReference>
<keyword evidence="1" id="KW-0808">Transferase</keyword>
<dbReference type="SUPFAM" id="SSF52047">
    <property type="entry name" value="RNI-like"/>
    <property type="match status" value="1"/>
</dbReference>
<keyword evidence="1" id="KW-0418">Kinase</keyword>
<keyword evidence="1" id="KW-0675">Receptor</keyword>
<proteinExistence type="predicted"/>
<dbReference type="AlphaFoldDB" id="A0A2K3M777"/>
<gene>
    <name evidence="1" type="ORF">L195_g042708</name>
</gene>
<dbReference type="GO" id="GO:0016301">
    <property type="term" value="F:kinase activity"/>
    <property type="evidence" value="ECO:0007669"/>
    <property type="project" value="UniProtKB-KW"/>
</dbReference>
<name>A0A2K3M777_TRIPR</name>
<dbReference type="InterPro" id="IPR032675">
    <property type="entry name" value="LRR_dom_sf"/>
</dbReference>
<accession>A0A2K3M777</accession>
<reference evidence="1 2" key="1">
    <citation type="journal article" date="2014" name="Am. J. Bot.">
        <title>Genome assembly and annotation for red clover (Trifolium pratense; Fabaceae).</title>
        <authorList>
            <person name="Istvanek J."/>
            <person name="Jaros M."/>
            <person name="Krenek A."/>
            <person name="Repkova J."/>
        </authorList>
    </citation>
    <scope>NUCLEOTIDE SEQUENCE [LARGE SCALE GENOMIC DNA]</scope>
    <source>
        <strain evidence="2">cv. Tatra</strain>
        <tissue evidence="1">Young leaves</tissue>
    </source>
</reference>
<evidence type="ECO:0000313" key="2">
    <source>
        <dbReference type="Proteomes" id="UP000236291"/>
    </source>
</evidence>
<dbReference type="EMBL" id="ASHM01051689">
    <property type="protein sequence ID" value="PNX86628.1"/>
    <property type="molecule type" value="Genomic_DNA"/>
</dbReference>
<comment type="caution">
    <text evidence="1">The sequence shown here is derived from an EMBL/GenBank/DDBJ whole genome shotgun (WGS) entry which is preliminary data.</text>
</comment>
<reference evidence="1 2" key="2">
    <citation type="journal article" date="2017" name="Front. Plant Sci.">
        <title>Gene Classification and Mining of Molecular Markers Useful in Red Clover (Trifolium pratense) Breeding.</title>
        <authorList>
            <person name="Istvanek J."/>
            <person name="Dluhosova J."/>
            <person name="Dluhos P."/>
            <person name="Patkova L."/>
            <person name="Nedelnik J."/>
            <person name="Repkova J."/>
        </authorList>
    </citation>
    <scope>NUCLEOTIDE SEQUENCE [LARGE SCALE GENOMIC DNA]</scope>
    <source>
        <strain evidence="2">cv. Tatra</strain>
        <tissue evidence="1">Young leaves</tissue>
    </source>
</reference>
<evidence type="ECO:0000313" key="1">
    <source>
        <dbReference type="EMBL" id="PNX86628.1"/>
    </source>
</evidence>
<organism evidence="1 2">
    <name type="scientific">Trifolium pratense</name>
    <name type="common">Red clover</name>
    <dbReference type="NCBI Taxonomy" id="57577"/>
    <lineage>
        <taxon>Eukaryota</taxon>
        <taxon>Viridiplantae</taxon>
        <taxon>Streptophyta</taxon>
        <taxon>Embryophyta</taxon>
        <taxon>Tracheophyta</taxon>
        <taxon>Spermatophyta</taxon>
        <taxon>Magnoliopsida</taxon>
        <taxon>eudicotyledons</taxon>
        <taxon>Gunneridae</taxon>
        <taxon>Pentapetalae</taxon>
        <taxon>rosids</taxon>
        <taxon>fabids</taxon>
        <taxon>Fabales</taxon>
        <taxon>Fabaceae</taxon>
        <taxon>Papilionoideae</taxon>
        <taxon>50 kb inversion clade</taxon>
        <taxon>NPAAA clade</taxon>
        <taxon>Hologalegina</taxon>
        <taxon>IRL clade</taxon>
        <taxon>Trifolieae</taxon>
        <taxon>Trifolium</taxon>
    </lineage>
</organism>
<protein>
    <submittedName>
        <fullName evidence="1">Receptor-like kinase</fullName>
    </submittedName>
</protein>
<feature type="non-terminal residue" evidence="1">
    <location>
        <position position="135"/>
    </location>
</feature>